<evidence type="ECO:0000313" key="2">
    <source>
        <dbReference type="Proteomes" id="UP001336020"/>
    </source>
</evidence>
<gene>
    <name evidence="1" type="ORF">Q7514_00765</name>
</gene>
<dbReference type="SUPFAM" id="SSF53335">
    <property type="entry name" value="S-adenosyl-L-methionine-dependent methyltransferases"/>
    <property type="match status" value="1"/>
</dbReference>
<dbReference type="EMBL" id="JAUTXY010000001">
    <property type="protein sequence ID" value="MEE2056059.1"/>
    <property type="molecule type" value="Genomic_DNA"/>
</dbReference>
<dbReference type="RefSeq" id="WP_330131373.1">
    <property type="nucleotide sequence ID" value="NZ_JAUTXY010000001.1"/>
</dbReference>
<organism evidence="1 2">
    <name type="scientific">Rhodococcus artemisiae</name>
    <dbReference type="NCBI Taxonomy" id="714159"/>
    <lineage>
        <taxon>Bacteria</taxon>
        <taxon>Bacillati</taxon>
        <taxon>Actinomycetota</taxon>
        <taxon>Actinomycetes</taxon>
        <taxon>Mycobacteriales</taxon>
        <taxon>Nocardiaceae</taxon>
        <taxon>Rhodococcus</taxon>
    </lineage>
</organism>
<protein>
    <recommendedName>
        <fullName evidence="3">Methyltransferase family protein</fullName>
    </recommendedName>
</protein>
<accession>A0ABU7L3E0</accession>
<reference evidence="1 2" key="1">
    <citation type="submission" date="2023-07" db="EMBL/GenBank/DDBJ databases">
        <authorList>
            <person name="Girao M."/>
            <person name="Carvalho M.F."/>
        </authorList>
    </citation>
    <scope>NUCLEOTIDE SEQUENCE [LARGE SCALE GENOMIC DNA]</scope>
    <source>
        <strain evidence="1 2">YIM65754</strain>
    </source>
</reference>
<evidence type="ECO:0000313" key="1">
    <source>
        <dbReference type="EMBL" id="MEE2056059.1"/>
    </source>
</evidence>
<sequence>MPTESDPPTTISDILVSSRSLAEYRAMFTLTGDDLRCRILDCPGGTAGFTADVCAAGGDVTACDPVYGQYTTIELAAMAQRESDRGNRYCRSHADDYVWTFFSDPDDHAFSRSEAGRQFSDDRRAHPERYIAGGLPRLPFDDKAFDLVLSSHLLFSYADRLDLSFHHDAVCELMRVAAAEVRIFPLVTLDQTEYPHLDALRQRLADDGITTDILSVDYQFQAGANAMLVCTRSTDPQ</sequence>
<keyword evidence="2" id="KW-1185">Reference proteome</keyword>
<name>A0ABU7L3E0_9NOCA</name>
<dbReference type="InterPro" id="IPR029063">
    <property type="entry name" value="SAM-dependent_MTases_sf"/>
</dbReference>
<proteinExistence type="predicted"/>
<evidence type="ECO:0008006" key="3">
    <source>
        <dbReference type="Google" id="ProtNLM"/>
    </source>
</evidence>
<dbReference type="Proteomes" id="UP001336020">
    <property type="component" value="Unassembled WGS sequence"/>
</dbReference>
<comment type="caution">
    <text evidence="1">The sequence shown here is derived from an EMBL/GenBank/DDBJ whole genome shotgun (WGS) entry which is preliminary data.</text>
</comment>
<dbReference type="Gene3D" id="3.40.50.150">
    <property type="entry name" value="Vaccinia Virus protein VP39"/>
    <property type="match status" value="1"/>
</dbReference>